<keyword evidence="4" id="KW-1185">Reference proteome</keyword>
<feature type="transmembrane region" description="Helical" evidence="2">
    <location>
        <begin position="20"/>
        <end position="41"/>
    </location>
</feature>
<keyword evidence="2" id="KW-1133">Transmembrane helix</keyword>
<reference evidence="3 4" key="1">
    <citation type="journal article" date="2011" name="Cell">
        <title>The monarch butterfly genome yields insights into long-distance migration.</title>
        <authorList>
            <person name="Zhan S."/>
            <person name="Merlin C."/>
            <person name="Boore J.L."/>
            <person name="Reppert S.M."/>
        </authorList>
    </citation>
    <scope>NUCLEOTIDE SEQUENCE [LARGE SCALE GENOMIC DNA]</scope>
    <source>
        <strain evidence="3">F-2</strain>
    </source>
</reference>
<sequence>MRWRARAVHSRAKERANISFFIFIMFFAVFGVIVLTELLLLERPASGSARSRYNEELQGWDGRTEANGDGGEPPQPAHAPLDAVWQPVAGTR</sequence>
<organism evidence="3 4">
    <name type="scientific">Danaus plexippus plexippus</name>
    <dbReference type="NCBI Taxonomy" id="278856"/>
    <lineage>
        <taxon>Eukaryota</taxon>
        <taxon>Metazoa</taxon>
        <taxon>Ecdysozoa</taxon>
        <taxon>Arthropoda</taxon>
        <taxon>Hexapoda</taxon>
        <taxon>Insecta</taxon>
        <taxon>Pterygota</taxon>
        <taxon>Neoptera</taxon>
        <taxon>Endopterygota</taxon>
        <taxon>Lepidoptera</taxon>
        <taxon>Glossata</taxon>
        <taxon>Ditrysia</taxon>
        <taxon>Papilionoidea</taxon>
        <taxon>Nymphalidae</taxon>
        <taxon>Danainae</taxon>
        <taxon>Danaini</taxon>
        <taxon>Danaina</taxon>
        <taxon>Danaus</taxon>
        <taxon>Danaus</taxon>
    </lineage>
</organism>
<name>A0A212FAY3_DANPL</name>
<feature type="region of interest" description="Disordered" evidence="1">
    <location>
        <begin position="46"/>
        <end position="92"/>
    </location>
</feature>
<comment type="caution">
    <text evidence="3">The sequence shown here is derived from an EMBL/GenBank/DDBJ whole genome shotgun (WGS) entry which is preliminary data.</text>
</comment>
<evidence type="ECO:0000256" key="2">
    <source>
        <dbReference type="SAM" id="Phobius"/>
    </source>
</evidence>
<dbReference type="AlphaFoldDB" id="A0A212FAY3"/>
<dbReference type="EMBL" id="AGBW02009402">
    <property type="protein sequence ID" value="OWR50902.1"/>
    <property type="molecule type" value="Genomic_DNA"/>
</dbReference>
<protein>
    <submittedName>
        <fullName evidence="3">Uncharacterized protein</fullName>
    </submittedName>
</protein>
<keyword evidence="2" id="KW-0472">Membrane</keyword>
<accession>A0A212FAY3</accession>
<keyword evidence="2" id="KW-0812">Transmembrane</keyword>
<dbReference type="InParanoid" id="A0A212FAY3"/>
<gene>
    <name evidence="3" type="ORF">KGM_203623</name>
</gene>
<dbReference type="KEGG" id="dpl:KGM_203623"/>
<evidence type="ECO:0000313" key="4">
    <source>
        <dbReference type="Proteomes" id="UP000007151"/>
    </source>
</evidence>
<dbReference type="Proteomes" id="UP000007151">
    <property type="component" value="Unassembled WGS sequence"/>
</dbReference>
<evidence type="ECO:0000313" key="3">
    <source>
        <dbReference type="EMBL" id="OWR50902.1"/>
    </source>
</evidence>
<proteinExistence type="predicted"/>
<evidence type="ECO:0000256" key="1">
    <source>
        <dbReference type="SAM" id="MobiDB-lite"/>
    </source>
</evidence>